<evidence type="ECO:0000256" key="4">
    <source>
        <dbReference type="ARBA" id="ARBA00023163"/>
    </source>
</evidence>
<dbReference type="InterPro" id="IPR039420">
    <property type="entry name" value="WalR-like"/>
</dbReference>
<feature type="domain" description="HTH luxR-type" evidence="6">
    <location>
        <begin position="145"/>
        <end position="210"/>
    </location>
</feature>
<dbReference type="OrthoDB" id="9808843at2"/>
<keyword evidence="9" id="KW-1185">Reference proteome</keyword>
<dbReference type="AlphaFoldDB" id="A0A246RRY1"/>
<evidence type="ECO:0000313" key="8">
    <source>
        <dbReference type="EMBL" id="OWV11105.1"/>
    </source>
</evidence>
<evidence type="ECO:0000313" key="9">
    <source>
        <dbReference type="Proteomes" id="UP000197174"/>
    </source>
</evidence>
<dbReference type="Gene3D" id="3.40.50.2300">
    <property type="match status" value="1"/>
</dbReference>
<dbReference type="InterPro" id="IPR058245">
    <property type="entry name" value="NreC/VraR/RcsB-like_REC"/>
</dbReference>
<dbReference type="CDD" id="cd17535">
    <property type="entry name" value="REC_NarL-like"/>
    <property type="match status" value="1"/>
</dbReference>
<dbReference type="GO" id="GO:0000160">
    <property type="term" value="P:phosphorelay signal transduction system"/>
    <property type="evidence" value="ECO:0007669"/>
    <property type="project" value="InterPro"/>
</dbReference>
<dbReference type="Pfam" id="PF00196">
    <property type="entry name" value="GerE"/>
    <property type="match status" value="1"/>
</dbReference>
<dbReference type="GO" id="GO:0006355">
    <property type="term" value="P:regulation of DNA-templated transcription"/>
    <property type="evidence" value="ECO:0007669"/>
    <property type="project" value="InterPro"/>
</dbReference>
<keyword evidence="1 5" id="KW-0597">Phosphoprotein</keyword>
<dbReference type="InterPro" id="IPR011006">
    <property type="entry name" value="CheY-like_superfamily"/>
</dbReference>
<dbReference type="EMBL" id="MZMV01000006">
    <property type="protein sequence ID" value="OWV11105.1"/>
    <property type="molecule type" value="Genomic_DNA"/>
</dbReference>
<dbReference type="Proteomes" id="UP000197174">
    <property type="component" value="Unassembled WGS sequence"/>
</dbReference>
<feature type="modified residue" description="4-aspartylphosphate" evidence="5">
    <location>
        <position position="58"/>
    </location>
</feature>
<keyword evidence="4" id="KW-0804">Transcription</keyword>
<accession>A0A246RRY1</accession>
<evidence type="ECO:0000256" key="1">
    <source>
        <dbReference type="ARBA" id="ARBA00022553"/>
    </source>
</evidence>
<dbReference type="Pfam" id="PF00072">
    <property type="entry name" value="Response_reg"/>
    <property type="match status" value="1"/>
</dbReference>
<proteinExistence type="predicted"/>
<evidence type="ECO:0000259" key="7">
    <source>
        <dbReference type="PROSITE" id="PS50110"/>
    </source>
</evidence>
<dbReference type="InterPro" id="IPR001789">
    <property type="entry name" value="Sig_transdc_resp-reg_receiver"/>
</dbReference>
<dbReference type="GO" id="GO:0003677">
    <property type="term" value="F:DNA binding"/>
    <property type="evidence" value="ECO:0007669"/>
    <property type="project" value="UniProtKB-KW"/>
</dbReference>
<keyword evidence="2" id="KW-0805">Transcription regulation</keyword>
<keyword evidence="3 8" id="KW-0238">DNA-binding</keyword>
<evidence type="ECO:0000256" key="3">
    <source>
        <dbReference type="ARBA" id="ARBA00023125"/>
    </source>
</evidence>
<dbReference type="InterPro" id="IPR016032">
    <property type="entry name" value="Sig_transdc_resp-reg_C-effctor"/>
</dbReference>
<protein>
    <submittedName>
        <fullName evidence="8">DNA-binding response regulator</fullName>
    </submittedName>
</protein>
<evidence type="ECO:0000256" key="5">
    <source>
        <dbReference type="PROSITE-ProRule" id="PRU00169"/>
    </source>
</evidence>
<dbReference type="PRINTS" id="PR00038">
    <property type="entry name" value="HTHLUXR"/>
</dbReference>
<dbReference type="InterPro" id="IPR000792">
    <property type="entry name" value="Tscrpt_reg_LuxR_C"/>
</dbReference>
<dbReference type="RefSeq" id="WP_088642592.1">
    <property type="nucleotide sequence ID" value="NZ_CBDRBW010000028.1"/>
</dbReference>
<comment type="caution">
    <text evidence="8">The sequence shown here is derived from an EMBL/GenBank/DDBJ whole genome shotgun (WGS) entry which is preliminary data.</text>
</comment>
<gene>
    <name evidence="8" type="ORF">B5D80_05135</name>
</gene>
<dbReference type="PANTHER" id="PTHR43214:SF24">
    <property type="entry name" value="TRANSCRIPTIONAL REGULATORY PROTEIN NARL-RELATED"/>
    <property type="match status" value="1"/>
</dbReference>
<dbReference type="PROSITE" id="PS50110">
    <property type="entry name" value="RESPONSE_REGULATORY"/>
    <property type="match status" value="1"/>
</dbReference>
<dbReference type="SUPFAM" id="SSF46894">
    <property type="entry name" value="C-terminal effector domain of the bipartite response regulators"/>
    <property type="match status" value="1"/>
</dbReference>
<evidence type="ECO:0000259" key="6">
    <source>
        <dbReference type="PROSITE" id="PS50043"/>
    </source>
</evidence>
<dbReference type="PROSITE" id="PS50043">
    <property type="entry name" value="HTH_LUXR_2"/>
    <property type="match status" value="1"/>
</dbReference>
<dbReference type="SMART" id="SM00448">
    <property type="entry name" value="REC"/>
    <property type="match status" value="1"/>
</dbReference>
<dbReference type="SUPFAM" id="SSF52172">
    <property type="entry name" value="CheY-like"/>
    <property type="match status" value="1"/>
</dbReference>
<organism evidence="8 9">
    <name type="scientific">Micromonospora wenchangensis</name>
    <dbReference type="NCBI Taxonomy" id="1185415"/>
    <lineage>
        <taxon>Bacteria</taxon>
        <taxon>Bacillati</taxon>
        <taxon>Actinomycetota</taxon>
        <taxon>Actinomycetes</taxon>
        <taxon>Micromonosporales</taxon>
        <taxon>Micromonosporaceae</taxon>
        <taxon>Micromonospora</taxon>
    </lineage>
</organism>
<name>A0A246RRY1_9ACTN</name>
<dbReference type="CDD" id="cd06170">
    <property type="entry name" value="LuxR_C_like"/>
    <property type="match status" value="1"/>
</dbReference>
<evidence type="ECO:0000256" key="2">
    <source>
        <dbReference type="ARBA" id="ARBA00023015"/>
    </source>
</evidence>
<feature type="domain" description="Response regulatory" evidence="7">
    <location>
        <begin position="7"/>
        <end position="123"/>
    </location>
</feature>
<sequence length="229" mass="23725">MTDTPIRVAVVDDHPVFRLGMGALLDTLGGIECVGEAADASTAVALVARVRPDVVLMDLHLGQGSGIEVTRLLRRDHPSVRVLVVSMLNDDASLVAALRAGARGYLLKGASAADVERGIRGVAGGDLILGGPLADRAGALLGARADVPFPQLTDREREILELLARGLSNPLIAHRLGLSAKTVRNNVSVILVKLHLGSRAEAIALARDHGLGAPSPAEAPATPVPDRSA</sequence>
<dbReference type="SMART" id="SM00421">
    <property type="entry name" value="HTH_LUXR"/>
    <property type="match status" value="1"/>
</dbReference>
<reference evidence="8 9" key="1">
    <citation type="submission" date="2017-03" db="EMBL/GenBank/DDBJ databases">
        <title>Whole genome sequence of Micromonospora wenchangensis, isolated from mangrove soil.</title>
        <authorList>
            <person name="Yang H."/>
        </authorList>
    </citation>
    <scope>NUCLEOTIDE SEQUENCE [LARGE SCALE GENOMIC DNA]</scope>
    <source>
        <strain evidence="8 9">CCTCC AA 2012002</strain>
    </source>
</reference>
<dbReference type="PANTHER" id="PTHR43214">
    <property type="entry name" value="TWO-COMPONENT RESPONSE REGULATOR"/>
    <property type="match status" value="1"/>
</dbReference>